<feature type="signal peptide" evidence="1">
    <location>
        <begin position="1"/>
        <end position="19"/>
    </location>
</feature>
<evidence type="ECO:0008006" key="4">
    <source>
        <dbReference type="Google" id="ProtNLM"/>
    </source>
</evidence>
<sequence length="110" mass="12373">MKRISFPALAVVACMMPLAGCSDELIPEYDITAECKVTSDDDPFVEAFCVDMEKSSLAMLQEIDPDDEALNYCVKSDTVMSARSYMMILNCRSILLEVPREMWDQTSLTE</sequence>
<keyword evidence="3" id="KW-1185">Reference proteome</keyword>
<dbReference type="Proteomes" id="UP000631034">
    <property type="component" value="Unassembled WGS sequence"/>
</dbReference>
<evidence type="ECO:0000256" key="1">
    <source>
        <dbReference type="SAM" id="SignalP"/>
    </source>
</evidence>
<evidence type="ECO:0000313" key="3">
    <source>
        <dbReference type="Proteomes" id="UP000631034"/>
    </source>
</evidence>
<feature type="chain" id="PRO_5035165995" description="Lipoprotein" evidence="1">
    <location>
        <begin position="20"/>
        <end position="110"/>
    </location>
</feature>
<evidence type="ECO:0000313" key="2">
    <source>
        <dbReference type="EMBL" id="MBE1237633.1"/>
    </source>
</evidence>
<protein>
    <recommendedName>
        <fullName evidence="4">Lipoprotein</fullName>
    </recommendedName>
</protein>
<comment type="caution">
    <text evidence="2">The sequence shown here is derived from an EMBL/GenBank/DDBJ whole genome shotgun (WGS) entry which is preliminary data.</text>
</comment>
<reference evidence="2" key="1">
    <citation type="submission" date="2020-10" db="EMBL/GenBank/DDBJ databases">
        <title>Genome sequence of the unusual species of purple photosynthetic bacteria, Phaeovibrio sulfidiphilus DSM 23193, type strain.</title>
        <authorList>
            <person name="Kyndt J.A."/>
            <person name="Meyer T.E."/>
        </authorList>
    </citation>
    <scope>NUCLEOTIDE SEQUENCE</scope>
    <source>
        <strain evidence="2">DSM 23193</strain>
    </source>
</reference>
<dbReference type="AlphaFoldDB" id="A0A8J6YMT4"/>
<name>A0A8J6YMT4_9PROT</name>
<gene>
    <name evidence="2" type="ORF">IHV25_08230</name>
</gene>
<proteinExistence type="predicted"/>
<dbReference type="EMBL" id="JACZHT010000006">
    <property type="protein sequence ID" value="MBE1237633.1"/>
    <property type="molecule type" value="Genomic_DNA"/>
</dbReference>
<accession>A0A8J6YMT4</accession>
<organism evidence="2 3">
    <name type="scientific">Phaeovibrio sulfidiphilus</name>
    <dbReference type="NCBI Taxonomy" id="1220600"/>
    <lineage>
        <taxon>Bacteria</taxon>
        <taxon>Pseudomonadati</taxon>
        <taxon>Pseudomonadota</taxon>
        <taxon>Alphaproteobacteria</taxon>
        <taxon>Rhodospirillales</taxon>
        <taxon>Rhodospirillaceae</taxon>
        <taxon>Phaeovibrio</taxon>
    </lineage>
</organism>
<keyword evidence="1" id="KW-0732">Signal</keyword>
<dbReference type="RefSeq" id="WP_192534644.1">
    <property type="nucleotide sequence ID" value="NZ_JACZHT010000006.1"/>
</dbReference>